<evidence type="ECO:0000313" key="1">
    <source>
        <dbReference type="Proteomes" id="UP000515121"/>
    </source>
</evidence>
<dbReference type="GeneID" id="111283896"/>
<dbReference type="PANTHER" id="PTHR14449">
    <property type="entry name" value="FANCONI ANEMIA GROUP F PROTEIN FANCF"/>
    <property type="match status" value="1"/>
</dbReference>
<dbReference type="GO" id="GO:0043240">
    <property type="term" value="C:Fanconi anaemia nuclear complex"/>
    <property type="evidence" value="ECO:0007669"/>
    <property type="project" value="InterPro"/>
</dbReference>
<reference evidence="2" key="1">
    <citation type="submission" date="2025-08" db="UniProtKB">
        <authorList>
            <consortium name="RefSeq"/>
        </authorList>
    </citation>
    <scope>IDENTIFICATION</scope>
    <source>
        <tissue evidence="2">Fruit stalk</tissue>
    </source>
</reference>
<dbReference type="KEGG" id="dzi:111283896"/>
<dbReference type="AlphaFoldDB" id="A0A6P5XKE0"/>
<dbReference type="PANTHER" id="PTHR14449:SF2">
    <property type="entry name" value="FANCONI ANEMIA GROUP F PROTEIN"/>
    <property type="match status" value="1"/>
</dbReference>
<dbReference type="InterPro" id="IPR035428">
    <property type="entry name" value="FANCF"/>
</dbReference>
<keyword evidence="1" id="KW-1185">Reference proteome</keyword>
<dbReference type="OrthoDB" id="1930482at2759"/>
<name>A0A6P5XKE0_DURZI</name>
<protein>
    <submittedName>
        <fullName evidence="2">Uncharacterized protein LOC111283896</fullName>
    </submittedName>
</protein>
<organism evidence="1 2">
    <name type="scientific">Durio zibethinus</name>
    <name type="common">Durian</name>
    <dbReference type="NCBI Taxonomy" id="66656"/>
    <lineage>
        <taxon>Eukaryota</taxon>
        <taxon>Viridiplantae</taxon>
        <taxon>Streptophyta</taxon>
        <taxon>Embryophyta</taxon>
        <taxon>Tracheophyta</taxon>
        <taxon>Spermatophyta</taxon>
        <taxon>Magnoliopsida</taxon>
        <taxon>eudicotyledons</taxon>
        <taxon>Gunneridae</taxon>
        <taxon>Pentapetalae</taxon>
        <taxon>rosids</taxon>
        <taxon>malvids</taxon>
        <taxon>Malvales</taxon>
        <taxon>Malvaceae</taxon>
        <taxon>Helicteroideae</taxon>
        <taxon>Durio</taxon>
    </lineage>
</organism>
<dbReference type="RefSeq" id="XP_022728302.1">
    <property type="nucleotide sequence ID" value="XM_022872567.1"/>
</dbReference>
<gene>
    <name evidence="2" type="primary">LOC111283896</name>
</gene>
<dbReference type="Proteomes" id="UP000515121">
    <property type="component" value="Unplaced"/>
</dbReference>
<sequence length="122" mass="14310">MKKKRKRENGVESPRYIVERNDETDQRVFRRLSNLDVYQESIEGPDAALFEMTSHPSFPQGLAHLSSATFRRERGFLLEHLLHNFPLRDSHQRAVLTTIIKMDHSNLSETEHDCLKSQCIFE</sequence>
<evidence type="ECO:0000313" key="2">
    <source>
        <dbReference type="RefSeq" id="XP_022728302.1"/>
    </source>
</evidence>
<proteinExistence type="predicted"/>
<accession>A0A6P5XKE0</accession>
<dbReference type="GO" id="GO:0036297">
    <property type="term" value="P:interstrand cross-link repair"/>
    <property type="evidence" value="ECO:0007669"/>
    <property type="project" value="InterPro"/>
</dbReference>